<dbReference type="EMBL" id="CP002525">
    <property type="protein sequence ID" value="ADX97753.1"/>
    <property type="molecule type" value="Genomic_DNA"/>
</dbReference>
<dbReference type="Proteomes" id="UP000007484">
    <property type="component" value="Chromosome"/>
</dbReference>
<protein>
    <submittedName>
        <fullName evidence="2">Uncharacterized protein</fullName>
    </submittedName>
</protein>
<dbReference type="STRING" id="768700.MSU_0209"/>
<accession>F0QQI3</accession>
<keyword evidence="1" id="KW-1133">Transmembrane helix</keyword>
<keyword evidence="3" id="KW-1185">Reference proteome</keyword>
<dbReference type="HOGENOM" id="CLU_125432_0_0_14"/>
<dbReference type="AlphaFoldDB" id="F0QQI3"/>
<reference evidence="2 3" key="1">
    <citation type="journal article" date="2011" name="J. Bacteriol.">
        <title>Complete genome sequences of two hemotropic Mycoplasmas, Mycoplasma haemofelis strain Ohio2 and Mycoplasma suis strain Illinois.</title>
        <authorList>
            <person name="Messick J.B."/>
            <person name="Santos A.P."/>
            <person name="Guimaraes A.M."/>
        </authorList>
    </citation>
    <scope>NUCLEOTIDE SEQUENCE [LARGE SCALE GENOMIC DNA]</scope>
    <source>
        <strain evidence="2 3">Illinois</strain>
    </source>
</reference>
<gene>
    <name evidence="2" type="ordered locus">MSU_0209</name>
</gene>
<evidence type="ECO:0000313" key="2">
    <source>
        <dbReference type="EMBL" id="ADX97753.1"/>
    </source>
</evidence>
<evidence type="ECO:0000313" key="3">
    <source>
        <dbReference type="Proteomes" id="UP000007484"/>
    </source>
</evidence>
<evidence type="ECO:0000256" key="1">
    <source>
        <dbReference type="SAM" id="Phobius"/>
    </source>
</evidence>
<feature type="transmembrane region" description="Helical" evidence="1">
    <location>
        <begin position="12"/>
        <end position="33"/>
    </location>
</feature>
<organism evidence="2 3">
    <name type="scientific">Mycoplasma suis (strain Illinois)</name>
    <dbReference type="NCBI Taxonomy" id="768700"/>
    <lineage>
        <taxon>Bacteria</taxon>
        <taxon>Bacillati</taxon>
        <taxon>Mycoplasmatota</taxon>
        <taxon>Mollicutes</taxon>
        <taxon>Mycoplasmataceae</taxon>
        <taxon>Mycoplasma</taxon>
    </lineage>
</organism>
<proteinExistence type="predicted"/>
<keyword evidence="1" id="KW-0472">Membrane</keyword>
<sequence>MIFKGLSNLGWSLITGASSLVAVGGGYGIISYLGGEGKINGFLHNWKPKVTTNENITSGEYIRKEYQTNVKGICKKWVNKNLVDVDQTACNQKIQEKWKGESEKQPEVWFSADKDSIDEVVFAHFSEDEERSSSLDKSQFSGQSWKISSLSCEKKNLEDQKTVEVSCVISGTPETQTN</sequence>
<dbReference type="KEGG" id="mss:MSU_0209"/>
<keyword evidence="1" id="KW-0812">Transmembrane</keyword>
<dbReference type="RefSeq" id="WP_013609701.1">
    <property type="nucleotide sequence ID" value="NC_015155.1"/>
</dbReference>
<name>F0QQI3_MYCSL</name>